<dbReference type="SMART" id="SM00646">
    <property type="entry name" value="Ami_3"/>
    <property type="match status" value="1"/>
</dbReference>
<keyword evidence="1 4" id="KW-0378">Hydrolase</keyword>
<sequence length="490" mass="51463">MGNGFSLKPVGAFGYMGALSSAWIAPIMGPGVPRLFRLLAVLVSLLVALPPAAAWAHGAPAPEVTAVRIAAHDDMTRFVLELSAHPRFTLETAPDGVVVRFPALDWSFARRDGHRAVGVLGGWSYQGQGPGGALTLRGKGPVTVRKDFIMPPSGTRGYRLVLDVAAAGPSAAAAAPPPPPPPGRTGGRPLMVITSGNPLLTPRADAPRIPVPTAAEDRAAAAAATRGDVAAPVTPALASAPRPARAGHERHARSERQDKSGQKPLVVVDPGHGGVDPGATSLSGVYEKNIVLALAHDVKADLLRDGKVRCILTRDGDTFIPLRGRVAFSRSHHADLFMSLHADTVDDPGIHGLSVYTLSQTASDTEAQALADKENKSDIVAGLDLSNEPAEVTNILIDLAQRESMNKSAVFAARIIRAVQQGTHDVLQGSTHRFAGFAVLKAPDVPSVLVETGYLSNAHDERMLRSPQYRAKLAHALAKAIESYFAKAGQ</sequence>
<dbReference type="EMBL" id="MLJW01000333">
    <property type="protein sequence ID" value="OIQ89371.1"/>
    <property type="molecule type" value="Genomic_DNA"/>
</dbReference>
<feature type="region of interest" description="Disordered" evidence="2">
    <location>
        <begin position="236"/>
        <end position="274"/>
    </location>
</feature>
<evidence type="ECO:0000259" key="3">
    <source>
        <dbReference type="SMART" id="SM00646"/>
    </source>
</evidence>
<evidence type="ECO:0000256" key="2">
    <source>
        <dbReference type="SAM" id="MobiDB-lite"/>
    </source>
</evidence>
<name>A0A1J5RIG0_9ZZZZ</name>
<organism evidence="4">
    <name type="scientific">mine drainage metagenome</name>
    <dbReference type="NCBI Taxonomy" id="410659"/>
    <lineage>
        <taxon>unclassified sequences</taxon>
        <taxon>metagenomes</taxon>
        <taxon>ecological metagenomes</taxon>
    </lineage>
</organism>
<dbReference type="SUPFAM" id="SSF53187">
    <property type="entry name" value="Zn-dependent exopeptidases"/>
    <property type="match status" value="1"/>
</dbReference>
<evidence type="ECO:0000256" key="1">
    <source>
        <dbReference type="ARBA" id="ARBA00022801"/>
    </source>
</evidence>
<feature type="domain" description="MurNAc-LAA" evidence="3">
    <location>
        <begin position="326"/>
        <end position="482"/>
    </location>
</feature>
<dbReference type="PANTHER" id="PTHR30404">
    <property type="entry name" value="N-ACETYLMURAMOYL-L-ALANINE AMIDASE"/>
    <property type="match status" value="1"/>
</dbReference>
<dbReference type="GO" id="GO:0030288">
    <property type="term" value="C:outer membrane-bounded periplasmic space"/>
    <property type="evidence" value="ECO:0007669"/>
    <property type="project" value="TreeGrafter"/>
</dbReference>
<proteinExistence type="predicted"/>
<dbReference type="GO" id="GO:0008745">
    <property type="term" value="F:N-acetylmuramoyl-L-alanine amidase activity"/>
    <property type="evidence" value="ECO:0007669"/>
    <property type="project" value="UniProtKB-EC"/>
</dbReference>
<comment type="caution">
    <text evidence="4">The sequence shown here is derived from an EMBL/GenBank/DDBJ whole genome shotgun (WGS) entry which is preliminary data.</text>
</comment>
<dbReference type="Pfam" id="PF01520">
    <property type="entry name" value="Amidase_3"/>
    <property type="match status" value="1"/>
</dbReference>
<reference evidence="4" key="1">
    <citation type="submission" date="2016-10" db="EMBL/GenBank/DDBJ databases">
        <title>Sequence of Gallionella enrichment culture.</title>
        <authorList>
            <person name="Poehlein A."/>
            <person name="Muehling M."/>
            <person name="Daniel R."/>
        </authorList>
    </citation>
    <scope>NUCLEOTIDE SEQUENCE</scope>
</reference>
<dbReference type="CDD" id="cd02696">
    <property type="entry name" value="MurNAc-LAA"/>
    <property type="match status" value="1"/>
</dbReference>
<accession>A0A1J5RIG0</accession>
<dbReference type="InterPro" id="IPR002508">
    <property type="entry name" value="MurNAc-LAA_cat"/>
</dbReference>
<feature type="region of interest" description="Disordered" evidence="2">
    <location>
        <begin position="170"/>
        <end position="189"/>
    </location>
</feature>
<feature type="compositionally biased region" description="Basic and acidic residues" evidence="2">
    <location>
        <begin position="246"/>
        <end position="261"/>
    </location>
</feature>
<dbReference type="Gene3D" id="3.40.630.40">
    <property type="entry name" value="Zn-dependent exopeptidases"/>
    <property type="match status" value="1"/>
</dbReference>
<protein>
    <submittedName>
        <fullName evidence="4">N-acetylmuramoyl-L-alanine amidase AmiA</fullName>
        <ecNumber evidence="4">3.5.1.28</ecNumber>
    </submittedName>
</protein>
<gene>
    <name evidence="4" type="primary">amiA</name>
    <name evidence="4" type="ORF">GALL_287470</name>
</gene>
<dbReference type="EC" id="3.5.1.28" evidence="4"/>
<evidence type="ECO:0000313" key="4">
    <source>
        <dbReference type="EMBL" id="OIQ89371.1"/>
    </source>
</evidence>
<dbReference type="AlphaFoldDB" id="A0A1J5RIG0"/>
<dbReference type="InterPro" id="IPR050695">
    <property type="entry name" value="N-acetylmuramoyl_amidase_3"/>
</dbReference>
<dbReference type="GO" id="GO:0009253">
    <property type="term" value="P:peptidoglycan catabolic process"/>
    <property type="evidence" value="ECO:0007669"/>
    <property type="project" value="InterPro"/>
</dbReference>
<dbReference type="PANTHER" id="PTHR30404:SF0">
    <property type="entry name" value="N-ACETYLMURAMOYL-L-ALANINE AMIDASE AMIC"/>
    <property type="match status" value="1"/>
</dbReference>